<dbReference type="Proteomes" id="UP001152795">
    <property type="component" value="Unassembled WGS sequence"/>
</dbReference>
<accession>A0A6S7JFA8</accession>
<comment type="caution">
    <text evidence="2">The sequence shown here is derived from an EMBL/GenBank/DDBJ whole genome shotgun (WGS) entry which is preliminary data.</text>
</comment>
<gene>
    <name evidence="1" type="ORF">PACLA_8A018901</name>
    <name evidence="2" type="ORF">PACLA_8A048396</name>
</gene>
<dbReference type="GO" id="GO:0003676">
    <property type="term" value="F:nucleic acid binding"/>
    <property type="evidence" value="ECO:0007669"/>
    <property type="project" value="InterPro"/>
</dbReference>
<keyword evidence="3" id="KW-1185">Reference proteome</keyword>
<dbReference type="PANTHER" id="PTHR47331">
    <property type="entry name" value="PHD-TYPE DOMAIN-CONTAINING PROTEIN"/>
    <property type="match status" value="1"/>
</dbReference>
<dbReference type="OrthoDB" id="5986609at2759"/>
<reference evidence="2" key="1">
    <citation type="submission" date="2020-04" db="EMBL/GenBank/DDBJ databases">
        <authorList>
            <person name="Alioto T."/>
            <person name="Alioto T."/>
            <person name="Gomez Garrido J."/>
        </authorList>
    </citation>
    <scope>NUCLEOTIDE SEQUENCE</scope>
    <source>
        <strain evidence="2">A484AB</strain>
    </source>
</reference>
<evidence type="ECO:0000313" key="1">
    <source>
        <dbReference type="EMBL" id="CAB3986389.1"/>
    </source>
</evidence>
<name>A0A6S7JFA8_PARCT</name>
<dbReference type="AlphaFoldDB" id="A0A6S7JFA8"/>
<sequence length="141" mass="16273">MADLPPDRLNTPPPFTNVGFDVFRLWTIRTRKLQGGTANSKRWGLVFTCLNCRAIHIEILETMDTSSFICALRRFFAIRGPLSVLRCDRGTNFVGRKSELDEAMKGMDHREIEKYVIEQKCEWIFNPHASIIILGAENCYY</sequence>
<evidence type="ECO:0000313" key="2">
    <source>
        <dbReference type="EMBL" id="CAB4029687.1"/>
    </source>
</evidence>
<dbReference type="Gene3D" id="3.30.420.10">
    <property type="entry name" value="Ribonuclease H-like superfamily/Ribonuclease H"/>
    <property type="match status" value="1"/>
</dbReference>
<dbReference type="EMBL" id="CACRXK020001009">
    <property type="protein sequence ID" value="CAB3986389.1"/>
    <property type="molecule type" value="Genomic_DNA"/>
</dbReference>
<dbReference type="EMBL" id="CACRXK020016340">
    <property type="protein sequence ID" value="CAB4029687.1"/>
    <property type="molecule type" value="Genomic_DNA"/>
</dbReference>
<proteinExistence type="predicted"/>
<evidence type="ECO:0000313" key="3">
    <source>
        <dbReference type="Proteomes" id="UP001152795"/>
    </source>
</evidence>
<protein>
    <submittedName>
        <fullName evidence="2">PREDICTED: uncharacterized protein LOC107344723</fullName>
    </submittedName>
</protein>
<dbReference type="InterPro" id="IPR012337">
    <property type="entry name" value="RNaseH-like_sf"/>
</dbReference>
<dbReference type="InterPro" id="IPR036397">
    <property type="entry name" value="RNaseH_sf"/>
</dbReference>
<dbReference type="PANTHER" id="PTHR47331:SF6">
    <property type="entry name" value="DOUBLECORTIN DOMAIN-CONTAINING PROTEIN"/>
    <property type="match status" value="1"/>
</dbReference>
<dbReference type="SUPFAM" id="SSF53098">
    <property type="entry name" value="Ribonuclease H-like"/>
    <property type="match status" value="1"/>
</dbReference>
<organism evidence="2 3">
    <name type="scientific">Paramuricea clavata</name>
    <name type="common">Red gorgonian</name>
    <name type="synonym">Violescent sea-whip</name>
    <dbReference type="NCBI Taxonomy" id="317549"/>
    <lineage>
        <taxon>Eukaryota</taxon>
        <taxon>Metazoa</taxon>
        <taxon>Cnidaria</taxon>
        <taxon>Anthozoa</taxon>
        <taxon>Octocorallia</taxon>
        <taxon>Malacalcyonacea</taxon>
        <taxon>Plexauridae</taxon>
        <taxon>Paramuricea</taxon>
    </lineage>
</organism>